<organism evidence="2 3">
    <name type="scientific">Mesorhizobium cantuariense</name>
    <dbReference type="NCBI Taxonomy" id="1300275"/>
    <lineage>
        <taxon>Bacteria</taxon>
        <taxon>Pseudomonadati</taxon>
        <taxon>Pseudomonadota</taxon>
        <taxon>Alphaproteobacteria</taxon>
        <taxon>Hyphomicrobiales</taxon>
        <taxon>Phyllobacteriaceae</taxon>
        <taxon>Mesorhizobium</taxon>
    </lineage>
</organism>
<comment type="caution">
    <text evidence="2">The sequence shown here is derived from an EMBL/GenBank/DDBJ whole genome shotgun (WGS) entry which is preliminary data.</text>
</comment>
<accession>A0ABV7MPZ4</accession>
<name>A0ABV7MPZ4_9HYPH</name>
<dbReference type="RefSeq" id="WP_378979863.1">
    <property type="nucleotide sequence ID" value="NZ_JBHRVD010000001.1"/>
</dbReference>
<dbReference type="Proteomes" id="UP001595648">
    <property type="component" value="Unassembled WGS sequence"/>
</dbReference>
<evidence type="ECO:0000313" key="3">
    <source>
        <dbReference type="Proteomes" id="UP001595648"/>
    </source>
</evidence>
<gene>
    <name evidence="2" type="ORF">ACFOJ9_16325</name>
</gene>
<keyword evidence="1" id="KW-0472">Membrane</keyword>
<evidence type="ECO:0000256" key="1">
    <source>
        <dbReference type="SAM" id="Phobius"/>
    </source>
</evidence>
<keyword evidence="3" id="KW-1185">Reference proteome</keyword>
<protein>
    <submittedName>
        <fullName evidence="2">Uncharacterized protein</fullName>
    </submittedName>
</protein>
<keyword evidence="1" id="KW-1133">Transmembrane helix</keyword>
<reference evidence="3" key="1">
    <citation type="journal article" date="2019" name="Int. J. Syst. Evol. Microbiol.">
        <title>The Global Catalogue of Microorganisms (GCM) 10K type strain sequencing project: providing services to taxonomists for standard genome sequencing and annotation.</title>
        <authorList>
            <consortium name="The Broad Institute Genomics Platform"/>
            <consortium name="The Broad Institute Genome Sequencing Center for Infectious Disease"/>
            <person name="Wu L."/>
            <person name="Ma J."/>
        </authorList>
    </citation>
    <scope>NUCLEOTIDE SEQUENCE [LARGE SCALE GENOMIC DNA]</scope>
    <source>
        <strain evidence="3">ICMP 19515</strain>
    </source>
</reference>
<proteinExistence type="predicted"/>
<evidence type="ECO:0000313" key="2">
    <source>
        <dbReference type="EMBL" id="MFC3323334.1"/>
    </source>
</evidence>
<sequence length="49" mass="5370">MAIFLSLVAVLMAISYFAGLKVTGFLALFSAVMFGLLIFSLLFPDRPKK</sequence>
<feature type="transmembrane region" description="Helical" evidence="1">
    <location>
        <begin position="25"/>
        <end position="43"/>
    </location>
</feature>
<keyword evidence="1" id="KW-0812">Transmembrane</keyword>
<dbReference type="EMBL" id="JBHRVD010000001">
    <property type="protein sequence ID" value="MFC3323334.1"/>
    <property type="molecule type" value="Genomic_DNA"/>
</dbReference>